<accession>A0A8C4RWE0</accession>
<dbReference type="PANTHER" id="PTHR12015:SF190">
    <property type="entry name" value="C-C MOTIF CHEMOKINE"/>
    <property type="match status" value="1"/>
</dbReference>
<evidence type="ECO:0000313" key="10">
    <source>
        <dbReference type="Ensembl" id="ENSECRP00000008632.1"/>
    </source>
</evidence>
<dbReference type="Ensembl" id="ENSECRT00000008777.1">
    <property type="protein sequence ID" value="ENSECRP00000008632.1"/>
    <property type="gene ID" value="ENSECRG00000005789.1"/>
</dbReference>
<feature type="domain" description="Chemokine interleukin-8-like" evidence="9">
    <location>
        <begin position="23"/>
        <end position="83"/>
    </location>
</feature>
<keyword evidence="6" id="KW-1015">Disulfide bond</keyword>
<dbReference type="InterPro" id="IPR039809">
    <property type="entry name" value="Chemokine_b/g/d"/>
</dbReference>
<dbReference type="GO" id="GO:0008009">
    <property type="term" value="F:chemokine activity"/>
    <property type="evidence" value="ECO:0007669"/>
    <property type="project" value="InterPro"/>
</dbReference>
<sequence>MVSCKPVLISLLLLWILNVSAMYEDCCVSYTRKQMKCHAMKGYSIQTSRDLCNIDAIIFYTKWGKQICADPSQQWVMDIINCLKHRVKLIAQQS</sequence>
<dbReference type="GeneID" id="114644132"/>
<dbReference type="RefSeq" id="XP_028648208.1">
    <property type="nucleotide sequence ID" value="XM_028792375.2"/>
</dbReference>
<organism evidence="10 11">
    <name type="scientific">Erpetoichthys calabaricus</name>
    <name type="common">Rope fish</name>
    <name type="synonym">Calamoichthys calabaricus</name>
    <dbReference type="NCBI Taxonomy" id="27687"/>
    <lineage>
        <taxon>Eukaryota</taxon>
        <taxon>Metazoa</taxon>
        <taxon>Chordata</taxon>
        <taxon>Craniata</taxon>
        <taxon>Vertebrata</taxon>
        <taxon>Euteleostomi</taxon>
        <taxon>Actinopterygii</taxon>
        <taxon>Polypteriformes</taxon>
        <taxon>Polypteridae</taxon>
        <taxon>Erpetoichthys</taxon>
    </lineage>
</organism>
<feature type="signal peptide" evidence="8">
    <location>
        <begin position="1"/>
        <end position="21"/>
    </location>
</feature>
<dbReference type="Pfam" id="PF00048">
    <property type="entry name" value="IL8"/>
    <property type="match status" value="1"/>
</dbReference>
<dbReference type="GO" id="GO:0006955">
    <property type="term" value="P:immune response"/>
    <property type="evidence" value="ECO:0007669"/>
    <property type="project" value="InterPro"/>
</dbReference>
<protein>
    <submittedName>
        <fullName evidence="10">C-C motif chemokine 20-like</fullName>
    </submittedName>
</protein>
<dbReference type="InterPro" id="IPR001811">
    <property type="entry name" value="Chemokine_IL8-like_dom"/>
</dbReference>
<keyword evidence="3" id="KW-0202">Cytokine</keyword>
<dbReference type="GO" id="GO:0005615">
    <property type="term" value="C:extracellular space"/>
    <property type="evidence" value="ECO:0007669"/>
    <property type="project" value="UniProtKB-KW"/>
</dbReference>
<dbReference type="PANTHER" id="PTHR12015">
    <property type="entry name" value="SMALL INDUCIBLE CYTOKINE A"/>
    <property type="match status" value="1"/>
</dbReference>
<keyword evidence="2" id="KW-0145">Chemotaxis</keyword>
<keyword evidence="4" id="KW-0964">Secreted</keyword>
<evidence type="ECO:0000256" key="3">
    <source>
        <dbReference type="ARBA" id="ARBA00022514"/>
    </source>
</evidence>
<dbReference type="GO" id="GO:0006954">
    <property type="term" value="P:inflammatory response"/>
    <property type="evidence" value="ECO:0007669"/>
    <property type="project" value="UniProtKB-KW"/>
</dbReference>
<evidence type="ECO:0000256" key="8">
    <source>
        <dbReference type="SAM" id="SignalP"/>
    </source>
</evidence>
<reference evidence="10" key="2">
    <citation type="submission" date="2025-08" db="UniProtKB">
        <authorList>
            <consortium name="Ensembl"/>
        </authorList>
    </citation>
    <scope>IDENTIFICATION</scope>
</reference>
<reference evidence="10" key="3">
    <citation type="submission" date="2025-09" db="UniProtKB">
        <authorList>
            <consortium name="Ensembl"/>
        </authorList>
    </citation>
    <scope>IDENTIFICATION</scope>
</reference>
<name>A0A8C4RWE0_ERPCA</name>
<keyword evidence="5 8" id="KW-0732">Signal</keyword>
<evidence type="ECO:0000313" key="11">
    <source>
        <dbReference type="Proteomes" id="UP000694620"/>
    </source>
</evidence>
<evidence type="ECO:0000256" key="7">
    <source>
        <dbReference type="ARBA" id="ARBA00023198"/>
    </source>
</evidence>
<evidence type="ECO:0000259" key="9">
    <source>
        <dbReference type="SMART" id="SM00199"/>
    </source>
</evidence>
<dbReference type="Proteomes" id="UP000694620">
    <property type="component" value="Chromosome 2"/>
</dbReference>
<dbReference type="FunFam" id="2.40.50.40:FF:000012">
    <property type="entry name" value="C-C motif chemokine"/>
    <property type="match status" value="1"/>
</dbReference>
<dbReference type="OrthoDB" id="8870994at2759"/>
<gene>
    <name evidence="10" type="primary">LOC114644132</name>
</gene>
<evidence type="ECO:0000256" key="2">
    <source>
        <dbReference type="ARBA" id="ARBA00022500"/>
    </source>
</evidence>
<dbReference type="SUPFAM" id="SSF54117">
    <property type="entry name" value="Interleukin 8-like chemokines"/>
    <property type="match status" value="1"/>
</dbReference>
<feature type="chain" id="PRO_5034153617" evidence="8">
    <location>
        <begin position="22"/>
        <end position="94"/>
    </location>
</feature>
<evidence type="ECO:0000256" key="1">
    <source>
        <dbReference type="ARBA" id="ARBA00004613"/>
    </source>
</evidence>
<dbReference type="InterPro" id="IPR036048">
    <property type="entry name" value="Interleukin_8-like_sf"/>
</dbReference>
<keyword evidence="11" id="KW-1185">Reference proteome</keyword>
<evidence type="ECO:0000256" key="5">
    <source>
        <dbReference type="ARBA" id="ARBA00022729"/>
    </source>
</evidence>
<keyword evidence="7" id="KW-0395">Inflammatory response</keyword>
<proteinExistence type="predicted"/>
<evidence type="ECO:0000256" key="4">
    <source>
        <dbReference type="ARBA" id="ARBA00022525"/>
    </source>
</evidence>
<dbReference type="GeneTree" id="ENSGT01150000288042"/>
<evidence type="ECO:0000256" key="6">
    <source>
        <dbReference type="ARBA" id="ARBA00023157"/>
    </source>
</evidence>
<dbReference type="SMART" id="SM00199">
    <property type="entry name" value="SCY"/>
    <property type="match status" value="1"/>
</dbReference>
<comment type="subcellular location">
    <subcellularLocation>
        <location evidence="1">Secreted</location>
    </subcellularLocation>
</comment>
<dbReference type="AlphaFoldDB" id="A0A8C4RWE0"/>
<dbReference type="Gene3D" id="2.40.50.40">
    <property type="match status" value="1"/>
</dbReference>
<reference evidence="10" key="1">
    <citation type="submission" date="2021-06" db="EMBL/GenBank/DDBJ databases">
        <authorList>
            <consortium name="Wellcome Sanger Institute Data Sharing"/>
        </authorList>
    </citation>
    <scope>NUCLEOTIDE SEQUENCE [LARGE SCALE GENOMIC DNA]</scope>
</reference>